<evidence type="ECO:0000313" key="2">
    <source>
        <dbReference type="EMBL" id="NVO78805.1"/>
    </source>
</evidence>
<gene>
    <name evidence="2" type="primary">mobB</name>
    <name evidence="2" type="ORF">HV832_13275</name>
</gene>
<dbReference type="PANTHER" id="PTHR40072:SF1">
    <property type="entry name" value="MOLYBDOPTERIN-GUANINE DINUCLEOTIDE BIOSYNTHESIS ADAPTER PROTEIN"/>
    <property type="match status" value="1"/>
</dbReference>
<dbReference type="SUPFAM" id="SSF52540">
    <property type="entry name" value="P-loop containing nucleoside triphosphate hydrolases"/>
    <property type="match status" value="1"/>
</dbReference>
<dbReference type="InterPro" id="IPR027417">
    <property type="entry name" value="P-loop_NTPase"/>
</dbReference>
<dbReference type="NCBIfam" id="TIGR00176">
    <property type="entry name" value="mobB"/>
    <property type="match status" value="1"/>
</dbReference>
<feature type="domain" description="Molybdopterin-guanine dinucleotide biosynthesis protein B (MobB)" evidence="1">
    <location>
        <begin position="6"/>
        <end position="137"/>
    </location>
</feature>
<dbReference type="EMBL" id="JABXYJ010000007">
    <property type="protein sequence ID" value="NVO78805.1"/>
    <property type="molecule type" value="Genomic_DNA"/>
</dbReference>
<comment type="caution">
    <text evidence="2">The sequence shown here is derived from an EMBL/GenBank/DDBJ whole genome shotgun (WGS) entry which is preliminary data.</text>
</comment>
<dbReference type="GO" id="GO:0006777">
    <property type="term" value="P:Mo-molybdopterin cofactor biosynthetic process"/>
    <property type="evidence" value="ECO:0007669"/>
    <property type="project" value="InterPro"/>
</dbReference>
<dbReference type="CDD" id="cd03116">
    <property type="entry name" value="MobB"/>
    <property type="match status" value="1"/>
</dbReference>
<dbReference type="Proteomes" id="UP000588051">
    <property type="component" value="Unassembled WGS sequence"/>
</dbReference>
<proteinExistence type="predicted"/>
<dbReference type="RefSeq" id="WP_176804339.1">
    <property type="nucleotide sequence ID" value="NZ_JABXYJ010000007.1"/>
</dbReference>
<name>A0A850QMF6_9BURK</name>
<dbReference type="GO" id="GO:0005525">
    <property type="term" value="F:GTP binding"/>
    <property type="evidence" value="ECO:0007669"/>
    <property type="project" value="InterPro"/>
</dbReference>
<dbReference type="Gene3D" id="3.40.50.300">
    <property type="entry name" value="P-loop containing nucleotide triphosphate hydrolases"/>
    <property type="match status" value="1"/>
</dbReference>
<dbReference type="InterPro" id="IPR004435">
    <property type="entry name" value="MobB_dom"/>
</dbReference>
<dbReference type="Pfam" id="PF03205">
    <property type="entry name" value="MobB"/>
    <property type="match status" value="1"/>
</dbReference>
<dbReference type="PANTHER" id="PTHR40072">
    <property type="entry name" value="MOLYBDOPTERIN-GUANINE DINUCLEOTIDE BIOSYNTHESIS ADAPTER PROTEIN-RELATED"/>
    <property type="match status" value="1"/>
</dbReference>
<dbReference type="InterPro" id="IPR052539">
    <property type="entry name" value="MGD_biosynthesis_adapter"/>
</dbReference>
<protein>
    <submittedName>
        <fullName evidence="2">Molybdopterin-guanine dinucleotide biosynthesis protein B</fullName>
    </submittedName>
</protein>
<reference evidence="2 3" key="1">
    <citation type="submission" date="2020-06" db="EMBL/GenBank/DDBJ databases">
        <authorList>
            <person name="Qiu C."/>
            <person name="Liu Z."/>
        </authorList>
    </citation>
    <scope>NUCLEOTIDE SEQUENCE [LARGE SCALE GENOMIC DNA]</scope>
    <source>
        <strain evidence="2 3">EM 1</strain>
    </source>
</reference>
<evidence type="ECO:0000313" key="3">
    <source>
        <dbReference type="Proteomes" id="UP000588051"/>
    </source>
</evidence>
<organism evidence="2 3">
    <name type="scientific">Undibacterium oligocarboniphilum</name>
    <dbReference type="NCBI Taxonomy" id="666702"/>
    <lineage>
        <taxon>Bacteria</taxon>
        <taxon>Pseudomonadati</taxon>
        <taxon>Pseudomonadota</taxon>
        <taxon>Betaproteobacteria</taxon>
        <taxon>Burkholderiales</taxon>
        <taxon>Oxalobacteraceae</taxon>
        <taxon>Undibacterium</taxon>
    </lineage>
</organism>
<keyword evidence="3" id="KW-1185">Reference proteome</keyword>
<evidence type="ECO:0000259" key="1">
    <source>
        <dbReference type="Pfam" id="PF03205"/>
    </source>
</evidence>
<sequence length="179" mass="19945">MNKNLLGIIGWSGSGKTTLLEFLIAQLTAVGQRVNVVKHSHHDIIIEPPQKDSARFRTAGAAEVMLVSPYRYVITRELHAEPEPALQTLLARFSVADILLIEGYKWEPISKLEVHRPLLGKPPLYPDDPYVIAVASDVPAPPGLRDGIAWLDLNQPDEILEWLLTAMRDGKIQKKEFPG</sequence>
<accession>A0A850QMF6</accession>
<dbReference type="AlphaFoldDB" id="A0A850QMF6"/>